<feature type="transmembrane region" description="Helical" evidence="1">
    <location>
        <begin position="172"/>
        <end position="195"/>
    </location>
</feature>
<sequence length="223" mass="25125">VIQNDHSLLKWVSTHRLPGIAKLGLSSVYFFLNSGPSVLLAVDVTDHETNIMAETKIKEVMKPKRVGQVDVYTYGEADRYFGVADGTLPGFTYFGVLPDHLPRVVVFDDSDHWVEDAQYLTVEKLPEHLPRVARMWRMSSTPRGYALWIAKKFVTLYLNADRAAGAMLGYPGRVFVVLLLAVLVWAQAHLVVWLARTAFNLFYNIVEGDEPASAKDQESKKDK</sequence>
<keyword evidence="1" id="KW-0472">Membrane</keyword>
<accession>A0A812WRH8</accession>
<evidence type="ECO:0000313" key="3">
    <source>
        <dbReference type="Proteomes" id="UP000601435"/>
    </source>
</evidence>
<feature type="non-terminal residue" evidence="2">
    <location>
        <position position="223"/>
    </location>
</feature>
<dbReference type="AlphaFoldDB" id="A0A812WRH8"/>
<keyword evidence="3" id="KW-1185">Reference proteome</keyword>
<protein>
    <submittedName>
        <fullName evidence="2">PpdK protein</fullName>
    </submittedName>
</protein>
<name>A0A812WRH8_9DINO</name>
<dbReference type="OrthoDB" id="437523at2759"/>
<evidence type="ECO:0000313" key="2">
    <source>
        <dbReference type="EMBL" id="CAE7692903.1"/>
    </source>
</evidence>
<keyword evidence="1" id="KW-0812">Transmembrane</keyword>
<dbReference type="Proteomes" id="UP000601435">
    <property type="component" value="Unassembled WGS sequence"/>
</dbReference>
<proteinExistence type="predicted"/>
<comment type="caution">
    <text evidence="2">The sequence shown here is derived from an EMBL/GenBank/DDBJ whole genome shotgun (WGS) entry which is preliminary data.</text>
</comment>
<reference evidence="2" key="1">
    <citation type="submission" date="2021-02" db="EMBL/GenBank/DDBJ databases">
        <authorList>
            <person name="Dougan E. K."/>
            <person name="Rhodes N."/>
            <person name="Thang M."/>
            <person name="Chan C."/>
        </authorList>
    </citation>
    <scope>NUCLEOTIDE SEQUENCE</scope>
</reference>
<organism evidence="2 3">
    <name type="scientific">Symbiodinium necroappetens</name>
    <dbReference type="NCBI Taxonomy" id="1628268"/>
    <lineage>
        <taxon>Eukaryota</taxon>
        <taxon>Sar</taxon>
        <taxon>Alveolata</taxon>
        <taxon>Dinophyceae</taxon>
        <taxon>Suessiales</taxon>
        <taxon>Symbiodiniaceae</taxon>
        <taxon>Symbiodinium</taxon>
    </lineage>
</organism>
<gene>
    <name evidence="2" type="primary">ppdK</name>
    <name evidence="2" type="ORF">SNEC2469_LOCUS19960</name>
</gene>
<evidence type="ECO:0000256" key="1">
    <source>
        <dbReference type="SAM" id="Phobius"/>
    </source>
</evidence>
<dbReference type="EMBL" id="CAJNJA010034447">
    <property type="protein sequence ID" value="CAE7692903.1"/>
    <property type="molecule type" value="Genomic_DNA"/>
</dbReference>
<keyword evidence="1" id="KW-1133">Transmembrane helix</keyword>